<dbReference type="EMBL" id="JAUEDM010000001">
    <property type="protein sequence ID" value="KAK3331114.1"/>
    <property type="molecule type" value="Genomic_DNA"/>
</dbReference>
<keyword evidence="3" id="KW-0812">Transmembrane</keyword>
<evidence type="ECO:0000313" key="4">
    <source>
        <dbReference type="EMBL" id="KAK3331114.1"/>
    </source>
</evidence>
<dbReference type="AlphaFoldDB" id="A0AAE0MHF5"/>
<gene>
    <name evidence="4" type="ORF">B0H66DRAFT_598613</name>
</gene>
<protein>
    <submittedName>
        <fullName evidence="4">Uncharacterized protein</fullName>
    </submittedName>
</protein>
<reference evidence="4" key="1">
    <citation type="journal article" date="2023" name="Mol. Phylogenet. Evol.">
        <title>Genome-scale phylogeny and comparative genomics of the fungal order Sordariales.</title>
        <authorList>
            <person name="Hensen N."/>
            <person name="Bonometti L."/>
            <person name="Westerberg I."/>
            <person name="Brannstrom I.O."/>
            <person name="Guillou S."/>
            <person name="Cros-Aarteil S."/>
            <person name="Calhoun S."/>
            <person name="Haridas S."/>
            <person name="Kuo A."/>
            <person name="Mondo S."/>
            <person name="Pangilinan J."/>
            <person name="Riley R."/>
            <person name="LaButti K."/>
            <person name="Andreopoulos B."/>
            <person name="Lipzen A."/>
            <person name="Chen C."/>
            <person name="Yan M."/>
            <person name="Daum C."/>
            <person name="Ng V."/>
            <person name="Clum A."/>
            <person name="Steindorff A."/>
            <person name="Ohm R.A."/>
            <person name="Martin F."/>
            <person name="Silar P."/>
            <person name="Natvig D.O."/>
            <person name="Lalanne C."/>
            <person name="Gautier V."/>
            <person name="Ament-Velasquez S.L."/>
            <person name="Kruys A."/>
            <person name="Hutchinson M.I."/>
            <person name="Powell A.J."/>
            <person name="Barry K."/>
            <person name="Miller A.N."/>
            <person name="Grigoriev I.V."/>
            <person name="Debuchy R."/>
            <person name="Gladieux P."/>
            <person name="Hiltunen Thoren M."/>
            <person name="Johannesson H."/>
        </authorList>
    </citation>
    <scope>NUCLEOTIDE SEQUENCE</scope>
    <source>
        <strain evidence="4">CBS 118394</strain>
    </source>
</reference>
<accession>A0AAE0MHF5</accession>
<feature type="compositionally biased region" description="Low complexity" evidence="2">
    <location>
        <begin position="1"/>
        <end position="41"/>
    </location>
</feature>
<reference evidence="4" key="2">
    <citation type="submission" date="2023-06" db="EMBL/GenBank/DDBJ databases">
        <authorList>
            <consortium name="Lawrence Berkeley National Laboratory"/>
            <person name="Haridas S."/>
            <person name="Hensen N."/>
            <person name="Bonometti L."/>
            <person name="Westerberg I."/>
            <person name="Brannstrom I.O."/>
            <person name="Guillou S."/>
            <person name="Cros-Aarteil S."/>
            <person name="Calhoun S."/>
            <person name="Kuo A."/>
            <person name="Mondo S."/>
            <person name="Pangilinan J."/>
            <person name="Riley R."/>
            <person name="Labutti K."/>
            <person name="Andreopoulos B."/>
            <person name="Lipzen A."/>
            <person name="Chen C."/>
            <person name="Yanf M."/>
            <person name="Daum C."/>
            <person name="Ng V."/>
            <person name="Clum A."/>
            <person name="Steindorff A."/>
            <person name="Ohm R."/>
            <person name="Martin F."/>
            <person name="Silar P."/>
            <person name="Natvig D."/>
            <person name="Lalanne C."/>
            <person name="Gautier V."/>
            <person name="Ament-Velasquez S.L."/>
            <person name="Kruys A."/>
            <person name="Hutchinson M.I."/>
            <person name="Powell A.J."/>
            <person name="Barry K."/>
            <person name="Miller A.N."/>
            <person name="Grigoriev I.V."/>
            <person name="Debuchy R."/>
            <person name="Gladieux P."/>
            <person name="Thoren M.H."/>
            <person name="Johannesson H."/>
        </authorList>
    </citation>
    <scope>NUCLEOTIDE SEQUENCE</scope>
    <source>
        <strain evidence="4">CBS 118394</strain>
    </source>
</reference>
<feature type="transmembrane region" description="Helical" evidence="3">
    <location>
        <begin position="53"/>
        <end position="74"/>
    </location>
</feature>
<evidence type="ECO:0000256" key="2">
    <source>
        <dbReference type="SAM" id="MobiDB-lite"/>
    </source>
</evidence>
<feature type="region of interest" description="Disordered" evidence="2">
    <location>
        <begin position="124"/>
        <end position="146"/>
    </location>
</feature>
<feature type="coiled-coil region" evidence="1">
    <location>
        <begin position="96"/>
        <end position="123"/>
    </location>
</feature>
<feature type="region of interest" description="Disordered" evidence="2">
    <location>
        <begin position="1"/>
        <end position="48"/>
    </location>
</feature>
<dbReference type="Proteomes" id="UP001283341">
    <property type="component" value="Unassembled WGS sequence"/>
</dbReference>
<organism evidence="4 5">
    <name type="scientific">Apodospora peruviana</name>
    <dbReference type="NCBI Taxonomy" id="516989"/>
    <lineage>
        <taxon>Eukaryota</taxon>
        <taxon>Fungi</taxon>
        <taxon>Dikarya</taxon>
        <taxon>Ascomycota</taxon>
        <taxon>Pezizomycotina</taxon>
        <taxon>Sordariomycetes</taxon>
        <taxon>Sordariomycetidae</taxon>
        <taxon>Sordariales</taxon>
        <taxon>Lasiosphaeriaceae</taxon>
        <taxon>Apodospora</taxon>
    </lineage>
</organism>
<evidence type="ECO:0000256" key="3">
    <source>
        <dbReference type="SAM" id="Phobius"/>
    </source>
</evidence>
<proteinExistence type="predicted"/>
<comment type="caution">
    <text evidence="4">The sequence shown here is derived from an EMBL/GenBank/DDBJ whole genome shotgun (WGS) entry which is preliminary data.</text>
</comment>
<evidence type="ECO:0000256" key="1">
    <source>
        <dbReference type="SAM" id="Coils"/>
    </source>
</evidence>
<keyword evidence="1" id="KW-0175">Coiled coil</keyword>
<evidence type="ECO:0000313" key="5">
    <source>
        <dbReference type="Proteomes" id="UP001283341"/>
    </source>
</evidence>
<keyword evidence="3" id="KW-0472">Membrane</keyword>
<keyword evidence="3" id="KW-1133">Transmembrane helix</keyword>
<keyword evidence="5" id="KW-1185">Reference proteome</keyword>
<sequence>MPAPQRAATQAAARLARTAPTAATSASTRRGAAAQAGAADAAGKKPPVDKGKAIIWTIGFAAVTVSGAIYGATLKTQQEWKAEKEKFQTATVDERVSVLEQRRAQLLKQKHDLEIKIADLRARTGGMTGTPETAQEKRDRIKTRTW</sequence>
<name>A0AAE0MHF5_9PEZI</name>